<comment type="caution">
    <text evidence="1">The sequence shown here is derived from an EMBL/GenBank/DDBJ whole genome shotgun (WGS) entry which is preliminary data.</text>
</comment>
<organism evidence="1 2">
    <name type="scientific">Rhizophagus irregularis</name>
    <dbReference type="NCBI Taxonomy" id="588596"/>
    <lineage>
        <taxon>Eukaryota</taxon>
        <taxon>Fungi</taxon>
        <taxon>Fungi incertae sedis</taxon>
        <taxon>Mucoromycota</taxon>
        <taxon>Glomeromycotina</taxon>
        <taxon>Glomeromycetes</taxon>
        <taxon>Glomerales</taxon>
        <taxon>Glomeraceae</taxon>
        <taxon>Rhizophagus</taxon>
    </lineage>
</organism>
<dbReference type="Proteomes" id="UP000232722">
    <property type="component" value="Unassembled WGS sequence"/>
</dbReference>
<sequence>MTPGDLKVYNETTECWICKGFFIKPVLEIVQKIEKAKHNLLEIKEWESCIEKEHFKKKEILACNSEMETDFSLKTGDFSLKLKWGLILVQNSEIETSDFGPELKREPILAQNLEIATGDLIKF</sequence>
<evidence type="ECO:0000313" key="1">
    <source>
        <dbReference type="EMBL" id="PKC08149.1"/>
    </source>
</evidence>
<evidence type="ECO:0000313" key="2">
    <source>
        <dbReference type="Proteomes" id="UP000232722"/>
    </source>
</evidence>
<reference evidence="1 2" key="2">
    <citation type="submission" date="2017-09" db="EMBL/GenBank/DDBJ databases">
        <title>Extensive intraspecific genome diversity in a model arbuscular mycorrhizal fungus.</title>
        <authorList>
            <person name="Chen E.C."/>
            <person name="Morin E."/>
            <person name="Beaudet D."/>
            <person name="Noel J."/>
            <person name="Ndikumana S."/>
            <person name="Charron P."/>
            <person name="St-Onge C."/>
            <person name="Giorgi J."/>
            <person name="Grigoriev I.V."/>
            <person name="Roux C."/>
            <person name="Martin F.M."/>
            <person name="Corradi N."/>
        </authorList>
    </citation>
    <scope>NUCLEOTIDE SEQUENCE [LARGE SCALE GENOMIC DNA]</scope>
    <source>
        <strain evidence="1 2">A5</strain>
    </source>
</reference>
<dbReference type="AlphaFoldDB" id="A0A2N0PMY5"/>
<name>A0A2N0PMY5_9GLOM</name>
<reference evidence="1 2" key="1">
    <citation type="submission" date="2016-04" db="EMBL/GenBank/DDBJ databases">
        <title>Genome analyses suggest a sexual origin of heterokaryosis in a supposedly ancient asexual fungus.</title>
        <authorList>
            <person name="Ropars J."/>
            <person name="Sedzielewska K."/>
            <person name="Noel J."/>
            <person name="Charron P."/>
            <person name="Farinelli L."/>
            <person name="Marton T."/>
            <person name="Kruger M."/>
            <person name="Pelin A."/>
            <person name="Brachmann A."/>
            <person name="Corradi N."/>
        </authorList>
    </citation>
    <scope>NUCLEOTIDE SEQUENCE [LARGE SCALE GENOMIC DNA]</scope>
    <source>
        <strain evidence="1 2">A5</strain>
    </source>
</reference>
<gene>
    <name evidence="1" type="ORF">RhiirA5_376492</name>
</gene>
<proteinExistence type="predicted"/>
<dbReference type="EMBL" id="LLXJ01000571">
    <property type="protein sequence ID" value="PKC08149.1"/>
    <property type="molecule type" value="Genomic_DNA"/>
</dbReference>
<accession>A0A2N0PMY5</accession>
<protein>
    <submittedName>
        <fullName evidence="1">Uncharacterized protein</fullName>
    </submittedName>
</protein>
<dbReference type="VEuPathDB" id="FungiDB:RhiirA1_399898"/>